<evidence type="ECO:0000313" key="1">
    <source>
        <dbReference type="EMBL" id="SVB19120.1"/>
    </source>
</evidence>
<accession>A0A382BZ82</accession>
<reference evidence="1" key="1">
    <citation type="submission" date="2018-05" db="EMBL/GenBank/DDBJ databases">
        <authorList>
            <person name="Lanie J.A."/>
            <person name="Ng W.-L."/>
            <person name="Kazmierczak K.M."/>
            <person name="Andrzejewski T.M."/>
            <person name="Davidsen T.M."/>
            <person name="Wayne K.J."/>
            <person name="Tettelin H."/>
            <person name="Glass J.I."/>
            <person name="Rusch D."/>
            <person name="Podicherti R."/>
            <person name="Tsui H.-C.T."/>
            <person name="Winkler M.E."/>
        </authorList>
    </citation>
    <scope>NUCLEOTIDE SEQUENCE</scope>
</reference>
<dbReference type="EMBL" id="UINC01032070">
    <property type="protein sequence ID" value="SVB19120.1"/>
    <property type="molecule type" value="Genomic_DNA"/>
</dbReference>
<sequence length="78" mass="8679">VDHSPQGKCTKWSVRNVGQLPQYRFSPVESNQYIASRASLKLNPATHSPSTLVFPKNLAFYGRGALRLKIYASETPDS</sequence>
<protein>
    <submittedName>
        <fullName evidence="1">Uncharacterized protein</fullName>
    </submittedName>
</protein>
<gene>
    <name evidence="1" type="ORF">METZ01_LOCUS171974</name>
</gene>
<proteinExistence type="predicted"/>
<organism evidence="1">
    <name type="scientific">marine metagenome</name>
    <dbReference type="NCBI Taxonomy" id="408172"/>
    <lineage>
        <taxon>unclassified sequences</taxon>
        <taxon>metagenomes</taxon>
        <taxon>ecological metagenomes</taxon>
    </lineage>
</organism>
<dbReference type="AlphaFoldDB" id="A0A382BZ82"/>
<feature type="non-terminal residue" evidence="1">
    <location>
        <position position="1"/>
    </location>
</feature>
<name>A0A382BZ82_9ZZZZ</name>